<dbReference type="Gene3D" id="1.10.10.60">
    <property type="entry name" value="Homeodomain-like"/>
    <property type="match status" value="1"/>
</dbReference>
<dbReference type="SMART" id="SM00674">
    <property type="entry name" value="CENPB"/>
    <property type="match status" value="1"/>
</dbReference>
<keyword evidence="3" id="KW-0539">Nucleus</keyword>
<name>A0ABQ9J1D2_9CUCU</name>
<dbReference type="PROSITE" id="PS51253">
    <property type="entry name" value="HTH_CENPB"/>
    <property type="match status" value="1"/>
</dbReference>
<accession>A0ABQ9J1D2</accession>
<dbReference type="SUPFAM" id="SSF46689">
    <property type="entry name" value="Homeodomain-like"/>
    <property type="match status" value="1"/>
</dbReference>
<dbReference type="Pfam" id="PF05225">
    <property type="entry name" value="HTH_psq"/>
    <property type="match status" value="1"/>
</dbReference>
<keyword evidence="2" id="KW-0238">DNA-binding</keyword>
<dbReference type="InterPro" id="IPR050863">
    <property type="entry name" value="CenT-Element_Derived"/>
</dbReference>
<organism evidence="5 6">
    <name type="scientific">Molorchus minor</name>
    <dbReference type="NCBI Taxonomy" id="1323400"/>
    <lineage>
        <taxon>Eukaryota</taxon>
        <taxon>Metazoa</taxon>
        <taxon>Ecdysozoa</taxon>
        <taxon>Arthropoda</taxon>
        <taxon>Hexapoda</taxon>
        <taxon>Insecta</taxon>
        <taxon>Pterygota</taxon>
        <taxon>Neoptera</taxon>
        <taxon>Endopterygota</taxon>
        <taxon>Coleoptera</taxon>
        <taxon>Polyphaga</taxon>
        <taxon>Cucujiformia</taxon>
        <taxon>Chrysomeloidea</taxon>
        <taxon>Cerambycidae</taxon>
        <taxon>Lamiinae</taxon>
        <taxon>Monochamini</taxon>
        <taxon>Molorchus</taxon>
    </lineage>
</organism>
<proteinExistence type="predicted"/>
<comment type="subcellular location">
    <subcellularLocation>
        <location evidence="1">Nucleus</location>
    </subcellularLocation>
</comment>
<gene>
    <name evidence="5" type="ORF">NQ317_016746</name>
</gene>
<dbReference type="InterPro" id="IPR009057">
    <property type="entry name" value="Homeodomain-like_sf"/>
</dbReference>
<evidence type="ECO:0000256" key="1">
    <source>
        <dbReference type="ARBA" id="ARBA00004123"/>
    </source>
</evidence>
<dbReference type="InterPro" id="IPR006600">
    <property type="entry name" value="HTH_CenpB_DNA-bd_dom"/>
</dbReference>
<dbReference type="EMBL" id="JAPWTJ010001553">
    <property type="protein sequence ID" value="KAJ8970937.1"/>
    <property type="molecule type" value="Genomic_DNA"/>
</dbReference>
<sequence length="485" mass="55853">MSKAKIYPWYPRIKLLESLALSVMFNRAAVWGLRCRNVPIQVQKNTAEKIQKALNEIKRGLSKKAVAKKFGIPRSTLQFRLGNRFKKIRHGPNTYLTEEEEYTIVSWILDSHRKGFPRRKDDIVASVKKFLDENPRNTPFHDNIPGKHWFQSFLNRHPVLASRTPEAVTSASSNVSESDIQKWFNDIEQYLNEKGYFEIVQDPTHRKSISSQRLKNVYEVDQGNAKSNLMVMFTFGVSGMTTPPMVIYPYKRLPPQISDSVPKGWGIGISDNGWMKSESFFEILQPADVACFRSLKALWKRGVLKWRRNNPFCQLTKTDFAPILNEIIFDLEPKSISNGFRACGNCPWNVDSIEFTKSLGKQVNRDTPSENPHTASMDFNKFVKLIGPTKFEQLRDISLNGLHSSTEDFKILYEIYRSLCSTENITEKVDSTLITSDSYNDEVHLLDRNDCYGQHDIDMVVSIHEVENVELTEDTTPNTPLREKR</sequence>
<dbReference type="Proteomes" id="UP001162164">
    <property type="component" value="Unassembled WGS sequence"/>
</dbReference>
<keyword evidence="6" id="KW-1185">Reference proteome</keyword>
<dbReference type="PANTHER" id="PTHR19303">
    <property type="entry name" value="TRANSPOSON"/>
    <property type="match status" value="1"/>
</dbReference>
<evidence type="ECO:0000313" key="5">
    <source>
        <dbReference type="EMBL" id="KAJ8970937.1"/>
    </source>
</evidence>
<evidence type="ECO:0000256" key="3">
    <source>
        <dbReference type="ARBA" id="ARBA00023242"/>
    </source>
</evidence>
<protein>
    <recommendedName>
        <fullName evidence="4">HTH CENPB-type domain-containing protein</fullName>
    </recommendedName>
</protein>
<comment type="caution">
    <text evidence="5">The sequence shown here is derived from an EMBL/GenBank/DDBJ whole genome shotgun (WGS) entry which is preliminary data.</text>
</comment>
<evidence type="ECO:0000313" key="6">
    <source>
        <dbReference type="Proteomes" id="UP001162164"/>
    </source>
</evidence>
<evidence type="ECO:0000256" key="2">
    <source>
        <dbReference type="ARBA" id="ARBA00023125"/>
    </source>
</evidence>
<evidence type="ECO:0000259" key="4">
    <source>
        <dbReference type="PROSITE" id="PS51253"/>
    </source>
</evidence>
<reference evidence="5" key="1">
    <citation type="journal article" date="2023" name="Insect Mol. Biol.">
        <title>Genome sequencing provides insights into the evolution of gene families encoding plant cell wall-degrading enzymes in longhorned beetles.</title>
        <authorList>
            <person name="Shin N.R."/>
            <person name="Okamura Y."/>
            <person name="Kirsch R."/>
            <person name="Pauchet Y."/>
        </authorList>
    </citation>
    <scope>NUCLEOTIDE SEQUENCE</scope>
    <source>
        <strain evidence="5">MMC_N1</strain>
    </source>
</reference>
<dbReference type="PANTHER" id="PTHR19303:SF74">
    <property type="entry name" value="POGO TRANSPOSABLE ELEMENT WITH KRAB DOMAIN"/>
    <property type="match status" value="1"/>
</dbReference>
<feature type="domain" description="HTH CENPB-type" evidence="4">
    <location>
        <begin position="88"/>
        <end position="163"/>
    </location>
</feature>
<dbReference type="InterPro" id="IPR007889">
    <property type="entry name" value="HTH_Psq"/>
</dbReference>